<dbReference type="AlphaFoldDB" id="A0A9N7Y7P0"/>
<evidence type="ECO:0000313" key="3">
    <source>
        <dbReference type="Proteomes" id="UP001153269"/>
    </source>
</evidence>
<name>A0A9N7Y7P0_PLEPL</name>
<evidence type="ECO:0000313" key="2">
    <source>
        <dbReference type="EMBL" id="CAB1421425.1"/>
    </source>
</evidence>
<proteinExistence type="predicted"/>
<gene>
    <name evidence="2" type="ORF">PLEPLA_LOCUS9307</name>
</gene>
<dbReference type="Proteomes" id="UP001153269">
    <property type="component" value="Unassembled WGS sequence"/>
</dbReference>
<organism evidence="2 3">
    <name type="scientific">Pleuronectes platessa</name>
    <name type="common">European plaice</name>
    <dbReference type="NCBI Taxonomy" id="8262"/>
    <lineage>
        <taxon>Eukaryota</taxon>
        <taxon>Metazoa</taxon>
        <taxon>Chordata</taxon>
        <taxon>Craniata</taxon>
        <taxon>Vertebrata</taxon>
        <taxon>Euteleostomi</taxon>
        <taxon>Actinopterygii</taxon>
        <taxon>Neopterygii</taxon>
        <taxon>Teleostei</taxon>
        <taxon>Neoteleostei</taxon>
        <taxon>Acanthomorphata</taxon>
        <taxon>Carangaria</taxon>
        <taxon>Pleuronectiformes</taxon>
        <taxon>Pleuronectoidei</taxon>
        <taxon>Pleuronectidae</taxon>
        <taxon>Pleuronectes</taxon>
    </lineage>
</organism>
<dbReference type="EMBL" id="CADEAL010000524">
    <property type="protein sequence ID" value="CAB1421425.1"/>
    <property type="molecule type" value="Genomic_DNA"/>
</dbReference>
<accession>A0A9N7Y7P0</accession>
<evidence type="ECO:0000256" key="1">
    <source>
        <dbReference type="SAM" id="MobiDB-lite"/>
    </source>
</evidence>
<sequence length="164" mass="17146">MDGEDFKCLYKFPLAELQELRSDWRLQPLQGSTAPQGPGGGASVRRGGHRQPTPPGTLGLKGWTLSGGGDVSLMSYRRQRAESVAGQWCRSSGSVVQGSEVQQQTVGDAGVSGCSSSWSVVWQQRVSGAGVSGSSSRSVVEGSVVQQQQVSGRRVSGAAAAGHW</sequence>
<comment type="caution">
    <text evidence="2">The sequence shown here is derived from an EMBL/GenBank/DDBJ whole genome shotgun (WGS) entry which is preliminary data.</text>
</comment>
<keyword evidence="3" id="KW-1185">Reference proteome</keyword>
<protein>
    <submittedName>
        <fullName evidence="2">Uncharacterized protein</fullName>
    </submittedName>
</protein>
<feature type="region of interest" description="Disordered" evidence="1">
    <location>
        <begin position="28"/>
        <end position="58"/>
    </location>
</feature>
<reference evidence="2" key="1">
    <citation type="submission" date="2020-03" db="EMBL/GenBank/DDBJ databases">
        <authorList>
            <person name="Weist P."/>
        </authorList>
    </citation>
    <scope>NUCLEOTIDE SEQUENCE</scope>
</reference>